<reference evidence="1" key="1">
    <citation type="journal article" date="2014" name="Front. Microbiol.">
        <title>High frequency of phylogenetically diverse reductive dehalogenase-homologous genes in deep subseafloor sedimentary metagenomes.</title>
        <authorList>
            <person name="Kawai M."/>
            <person name="Futagami T."/>
            <person name="Toyoda A."/>
            <person name="Takaki Y."/>
            <person name="Nishi S."/>
            <person name="Hori S."/>
            <person name="Arai W."/>
            <person name="Tsubouchi T."/>
            <person name="Morono Y."/>
            <person name="Uchiyama I."/>
            <person name="Ito T."/>
            <person name="Fujiyama A."/>
            <person name="Inagaki F."/>
            <person name="Takami H."/>
        </authorList>
    </citation>
    <scope>NUCLEOTIDE SEQUENCE</scope>
    <source>
        <strain evidence="1">Expedition CK06-06</strain>
    </source>
</reference>
<feature type="non-terminal residue" evidence="1">
    <location>
        <position position="176"/>
    </location>
</feature>
<evidence type="ECO:0000313" key="1">
    <source>
        <dbReference type="EMBL" id="GAG05831.1"/>
    </source>
</evidence>
<proteinExistence type="predicted"/>
<dbReference type="EMBL" id="BARS01028215">
    <property type="protein sequence ID" value="GAG05831.1"/>
    <property type="molecule type" value="Genomic_DNA"/>
</dbReference>
<protein>
    <submittedName>
        <fullName evidence="1">Uncharacterized protein</fullName>
    </submittedName>
</protein>
<dbReference type="AlphaFoldDB" id="X0VZC5"/>
<organism evidence="1">
    <name type="scientific">marine sediment metagenome</name>
    <dbReference type="NCBI Taxonomy" id="412755"/>
    <lineage>
        <taxon>unclassified sequences</taxon>
        <taxon>metagenomes</taxon>
        <taxon>ecological metagenomes</taxon>
    </lineage>
</organism>
<sequence>MPSTIFLYEIDPSFGPNILAEYYLNIDDKVPPNILKEFSEKHKVKEVLDATVRKENIRYYSRKVNAESLQKDNIYLGFILREGEDLISLKSLFQKIEESVIQNYTSDKTNMSEVLKKTLNSALSLMEKLKEPTIVKETINEKTKQLLDEEKLQEARELIDLGEEIPESLSAEVRLG</sequence>
<comment type="caution">
    <text evidence="1">The sequence shown here is derived from an EMBL/GenBank/DDBJ whole genome shotgun (WGS) entry which is preliminary data.</text>
</comment>
<gene>
    <name evidence="1" type="ORF">S01H1_44240</name>
</gene>
<accession>X0VZC5</accession>
<name>X0VZC5_9ZZZZ</name>